<reference evidence="14" key="1">
    <citation type="journal article" date="2023" name="Mol. Phylogenet. Evol.">
        <title>Genome-scale phylogeny and comparative genomics of the fungal order Sordariales.</title>
        <authorList>
            <person name="Hensen N."/>
            <person name="Bonometti L."/>
            <person name="Westerberg I."/>
            <person name="Brannstrom I.O."/>
            <person name="Guillou S."/>
            <person name="Cros-Aarteil S."/>
            <person name="Calhoun S."/>
            <person name="Haridas S."/>
            <person name="Kuo A."/>
            <person name="Mondo S."/>
            <person name="Pangilinan J."/>
            <person name="Riley R."/>
            <person name="LaButti K."/>
            <person name="Andreopoulos B."/>
            <person name="Lipzen A."/>
            <person name="Chen C."/>
            <person name="Yan M."/>
            <person name="Daum C."/>
            <person name="Ng V."/>
            <person name="Clum A."/>
            <person name="Steindorff A."/>
            <person name="Ohm R.A."/>
            <person name="Martin F."/>
            <person name="Silar P."/>
            <person name="Natvig D.O."/>
            <person name="Lalanne C."/>
            <person name="Gautier V."/>
            <person name="Ament-Velasquez S.L."/>
            <person name="Kruys A."/>
            <person name="Hutchinson M.I."/>
            <person name="Powell A.J."/>
            <person name="Barry K."/>
            <person name="Miller A.N."/>
            <person name="Grigoriev I.V."/>
            <person name="Debuchy R."/>
            <person name="Gladieux P."/>
            <person name="Hiltunen Thoren M."/>
            <person name="Johannesson H."/>
        </authorList>
    </citation>
    <scope>NUCLEOTIDE SEQUENCE [LARGE SCALE GENOMIC DNA]</scope>
    <source>
        <strain evidence="14">CBS 284.82</strain>
    </source>
</reference>
<keyword evidence="5" id="KW-0325">Glycoprotein</keyword>
<dbReference type="GO" id="GO:0098552">
    <property type="term" value="C:side of membrane"/>
    <property type="evidence" value="ECO:0007669"/>
    <property type="project" value="UniProtKB-KW"/>
</dbReference>
<keyword evidence="9" id="KW-0349">Heme</keyword>
<dbReference type="PROSITE" id="PS52012">
    <property type="entry name" value="CFEM"/>
    <property type="match status" value="1"/>
</dbReference>
<keyword evidence="9" id="KW-0479">Metal-binding</keyword>
<keyword evidence="4" id="KW-0964">Secreted</keyword>
<evidence type="ECO:0000256" key="9">
    <source>
        <dbReference type="PROSITE-ProRule" id="PRU01356"/>
    </source>
</evidence>
<evidence type="ECO:0000256" key="10">
    <source>
        <dbReference type="SAM" id="MobiDB-lite"/>
    </source>
</evidence>
<evidence type="ECO:0000256" key="5">
    <source>
        <dbReference type="ARBA" id="ARBA00022622"/>
    </source>
</evidence>
<feature type="domain" description="CFEM" evidence="12">
    <location>
        <begin position="1"/>
        <end position="115"/>
    </location>
</feature>
<name>A0AAN6SPS5_9PEZI</name>
<gene>
    <name evidence="13" type="ORF">C8A01DRAFT_38447</name>
</gene>
<keyword evidence="5" id="KW-0336">GPI-anchor</keyword>
<evidence type="ECO:0000256" key="6">
    <source>
        <dbReference type="ARBA" id="ARBA00022729"/>
    </source>
</evidence>
<keyword evidence="5" id="KW-0472">Membrane</keyword>
<evidence type="ECO:0000313" key="14">
    <source>
        <dbReference type="Proteomes" id="UP001303115"/>
    </source>
</evidence>
<evidence type="ECO:0000256" key="7">
    <source>
        <dbReference type="ARBA" id="ARBA00023157"/>
    </source>
</evidence>
<comment type="caution">
    <text evidence="13">The sequence shown here is derived from an EMBL/GenBank/DDBJ whole genome shotgun (WGS) entry which is preliminary data.</text>
</comment>
<dbReference type="Proteomes" id="UP001303115">
    <property type="component" value="Unassembled WGS sequence"/>
</dbReference>
<feature type="compositionally biased region" description="Pro residues" evidence="10">
    <location>
        <begin position="111"/>
        <end position="126"/>
    </location>
</feature>
<proteinExistence type="inferred from homology"/>
<dbReference type="AlphaFoldDB" id="A0AAN6SPS5"/>
<evidence type="ECO:0000256" key="1">
    <source>
        <dbReference type="ARBA" id="ARBA00004589"/>
    </source>
</evidence>
<dbReference type="GO" id="GO:0046872">
    <property type="term" value="F:metal ion binding"/>
    <property type="evidence" value="ECO:0007669"/>
    <property type="project" value="UniProtKB-UniRule"/>
</dbReference>
<feature type="chain" id="PRO_5043005087" description="CFEM domain-containing protein" evidence="11">
    <location>
        <begin position="19"/>
        <end position="181"/>
    </location>
</feature>
<comment type="subcellular location">
    <subcellularLocation>
        <location evidence="1">Membrane</location>
        <topology evidence="1">Lipid-anchor</topology>
        <topology evidence="1">GPI-anchor</topology>
    </subcellularLocation>
    <subcellularLocation>
        <location evidence="2">Secreted</location>
    </subcellularLocation>
</comment>
<evidence type="ECO:0000259" key="12">
    <source>
        <dbReference type="PROSITE" id="PS52012"/>
    </source>
</evidence>
<sequence length="181" mass="17624">MKRSTLPLAALFATGVRADCTPMALTTIPSCAQACFVSGAAAIRCGSLDFACQCRQQAGLYATIESCVASSCAPSEFQNVIDGAAAVCECSRRDWGVVKNPSHPAGSYAPSPLPSLSPPSATPPPVTATSSGKGGGGGASPTRSAPPSSATSSVTGAAGRPAGSGLGFVCAGAVALGFAAL</sequence>
<comment type="caution">
    <text evidence="9">Lacks conserved residue(s) required for the propagation of feature annotation.</text>
</comment>
<feature type="region of interest" description="Disordered" evidence="10">
    <location>
        <begin position="108"/>
        <end position="157"/>
    </location>
</feature>
<evidence type="ECO:0000256" key="8">
    <source>
        <dbReference type="ARBA" id="ARBA00023288"/>
    </source>
</evidence>
<keyword evidence="6 11" id="KW-0732">Signal</keyword>
<evidence type="ECO:0000256" key="11">
    <source>
        <dbReference type="SAM" id="SignalP"/>
    </source>
</evidence>
<comment type="similarity">
    <text evidence="3">Belongs to the RBT5 family.</text>
</comment>
<keyword evidence="14" id="KW-1185">Reference proteome</keyword>
<organism evidence="13 14">
    <name type="scientific">Parachaetomium inaequale</name>
    <dbReference type="NCBI Taxonomy" id="2588326"/>
    <lineage>
        <taxon>Eukaryota</taxon>
        <taxon>Fungi</taxon>
        <taxon>Dikarya</taxon>
        <taxon>Ascomycota</taxon>
        <taxon>Pezizomycotina</taxon>
        <taxon>Sordariomycetes</taxon>
        <taxon>Sordariomycetidae</taxon>
        <taxon>Sordariales</taxon>
        <taxon>Chaetomiaceae</taxon>
        <taxon>Parachaetomium</taxon>
    </lineage>
</organism>
<feature type="disulfide bond" evidence="9">
    <location>
        <begin position="45"/>
        <end position="52"/>
    </location>
</feature>
<evidence type="ECO:0000313" key="13">
    <source>
        <dbReference type="EMBL" id="KAK4035055.1"/>
    </source>
</evidence>
<feature type="signal peptide" evidence="11">
    <location>
        <begin position="1"/>
        <end position="18"/>
    </location>
</feature>
<keyword evidence="8" id="KW-0449">Lipoprotein</keyword>
<evidence type="ECO:0000256" key="4">
    <source>
        <dbReference type="ARBA" id="ARBA00022525"/>
    </source>
</evidence>
<dbReference type="EMBL" id="MU854456">
    <property type="protein sequence ID" value="KAK4035055.1"/>
    <property type="molecule type" value="Genomic_DNA"/>
</dbReference>
<dbReference type="InterPro" id="IPR008427">
    <property type="entry name" value="Extracellular_membr_CFEM_dom"/>
</dbReference>
<feature type="compositionally biased region" description="Low complexity" evidence="10">
    <location>
        <begin position="140"/>
        <end position="157"/>
    </location>
</feature>
<dbReference type="SMART" id="SM00747">
    <property type="entry name" value="CFEM"/>
    <property type="match status" value="1"/>
</dbReference>
<keyword evidence="9" id="KW-0408">Iron</keyword>
<accession>A0AAN6SPS5</accession>
<evidence type="ECO:0000256" key="2">
    <source>
        <dbReference type="ARBA" id="ARBA00004613"/>
    </source>
</evidence>
<protein>
    <recommendedName>
        <fullName evidence="12">CFEM domain-containing protein</fullName>
    </recommendedName>
</protein>
<keyword evidence="7 9" id="KW-1015">Disulfide bond</keyword>
<feature type="binding site" description="axial binding residue" evidence="9">
    <location>
        <position position="49"/>
    </location>
    <ligand>
        <name>heme</name>
        <dbReference type="ChEBI" id="CHEBI:30413"/>
    </ligand>
    <ligandPart>
        <name>Fe</name>
        <dbReference type="ChEBI" id="CHEBI:18248"/>
    </ligandPart>
</feature>
<dbReference type="Pfam" id="PF05730">
    <property type="entry name" value="CFEM"/>
    <property type="match status" value="1"/>
</dbReference>
<evidence type="ECO:0000256" key="3">
    <source>
        <dbReference type="ARBA" id="ARBA00010031"/>
    </source>
</evidence>
<dbReference type="GO" id="GO:0005576">
    <property type="term" value="C:extracellular region"/>
    <property type="evidence" value="ECO:0007669"/>
    <property type="project" value="UniProtKB-SubCell"/>
</dbReference>